<name>A0AAC8ZY34_9LACO</name>
<reference evidence="2" key="1">
    <citation type="submission" date="2015-10" db="EMBL/GenBank/DDBJ databases">
        <title>Bioinformatic analysis of the first complete genome sequence of Lactobacillus kunkeei strain MP2, an Apis mellifera gut isolate.</title>
        <authorList>
            <person name="Asenjo F."/>
            <person name="Olmos A."/>
            <person name="Henriquez-Piskulich P."/>
            <person name="Aldea P."/>
            <person name="Ugalde J.A."/>
            <person name="Trombert A.N."/>
        </authorList>
    </citation>
    <scope>NUCLEOTIDE SEQUENCE [LARGE SCALE GENOMIC DNA]</scope>
    <source>
        <strain evidence="2">MP2</strain>
    </source>
</reference>
<evidence type="ECO:0000313" key="1">
    <source>
        <dbReference type="EMBL" id="ALJ30794.1"/>
    </source>
</evidence>
<protein>
    <submittedName>
        <fullName evidence="1">Uncharacterized protein</fullName>
    </submittedName>
</protein>
<dbReference type="Proteomes" id="UP000067203">
    <property type="component" value="Chromosome"/>
</dbReference>
<evidence type="ECO:0000313" key="2">
    <source>
        <dbReference type="Proteomes" id="UP000067203"/>
    </source>
</evidence>
<dbReference type="RefSeq" id="WP_034532541.1">
    <property type="nucleotide sequence ID" value="NZ_CP012920.1"/>
</dbReference>
<gene>
    <name evidence="1" type="ORF">APS55_00430</name>
</gene>
<organism evidence="1 2">
    <name type="scientific">Apilactobacillus kunkeei</name>
    <dbReference type="NCBI Taxonomy" id="148814"/>
    <lineage>
        <taxon>Bacteria</taxon>
        <taxon>Bacillati</taxon>
        <taxon>Bacillota</taxon>
        <taxon>Bacilli</taxon>
        <taxon>Lactobacillales</taxon>
        <taxon>Lactobacillaceae</taxon>
        <taxon>Apilactobacillus</taxon>
    </lineage>
</organism>
<sequence length="107" mass="12380">MCENNLEDLSKSMLDLKNSLKDINGHTEIDMYEVLTDVFLSHYTDYSSINEFLDATGITDEDVRNYNNSPEHLDKIAQEYVKFESFGQFLLQASIDKKFIDHGFDLS</sequence>
<dbReference type="AlphaFoldDB" id="A0AAC8ZY34"/>
<accession>A0AAC8ZY34</accession>
<dbReference type="EMBL" id="CP012920">
    <property type="protein sequence ID" value="ALJ30794.1"/>
    <property type="molecule type" value="Genomic_DNA"/>
</dbReference>
<reference evidence="1 2" key="2">
    <citation type="journal article" date="2016" name="PeerJ">
        <title>Genome sequencing and analysis of the first complete genome of Lactobacillus kunkeei strain MP2, an Apis mellifera gut isolate.</title>
        <authorList>
            <person name="Asenjo F."/>
            <person name="Olmos A."/>
            <person name="Henriquez-Piskulich P."/>
            <person name="Polanco V."/>
            <person name="Aldea P."/>
            <person name="Ugalde J.A."/>
            <person name="Trombert A.N."/>
        </authorList>
    </citation>
    <scope>NUCLEOTIDE SEQUENCE [LARGE SCALE GENOMIC DNA]</scope>
    <source>
        <strain evidence="1 2">MP2</strain>
    </source>
</reference>
<proteinExistence type="predicted"/>
<dbReference type="KEGG" id="lku:APS55_00430"/>